<accession>A0A918ILR4</accession>
<feature type="domain" description="RNA polymerase sigma-70 region 2" evidence="6">
    <location>
        <begin position="19"/>
        <end position="88"/>
    </location>
</feature>
<dbReference type="InterPro" id="IPR012845">
    <property type="entry name" value="RNA_pol_sigma_FliA_WhiG"/>
</dbReference>
<dbReference type="GO" id="GO:0003899">
    <property type="term" value="F:DNA-directed RNA polymerase activity"/>
    <property type="evidence" value="ECO:0007669"/>
    <property type="project" value="InterPro"/>
</dbReference>
<dbReference type="InterPro" id="IPR000943">
    <property type="entry name" value="RNA_pol_sigma70"/>
</dbReference>
<keyword evidence="9" id="KW-1185">Reference proteome</keyword>
<dbReference type="GO" id="GO:0016987">
    <property type="term" value="F:sigma factor activity"/>
    <property type="evidence" value="ECO:0007669"/>
    <property type="project" value="UniProtKB-KW"/>
</dbReference>
<keyword evidence="8" id="KW-0240">DNA-directed RNA polymerase</keyword>
<keyword evidence="1" id="KW-0805">Transcription regulation</keyword>
<dbReference type="InterPro" id="IPR007630">
    <property type="entry name" value="RNA_pol_sigma70_r4"/>
</dbReference>
<gene>
    <name evidence="8" type="primary">fliA</name>
    <name evidence="8" type="ORF">GCM10011452_02040</name>
</gene>
<dbReference type="PANTHER" id="PTHR30385:SF7">
    <property type="entry name" value="RNA POLYMERASE SIGMA FACTOR FLIA"/>
    <property type="match status" value="1"/>
</dbReference>
<feature type="domain" description="RNA polymerase sigma-70 region 4" evidence="7">
    <location>
        <begin position="182"/>
        <end position="230"/>
    </location>
</feature>
<evidence type="ECO:0000313" key="9">
    <source>
        <dbReference type="Proteomes" id="UP000628984"/>
    </source>
</evidence>
<evidence type="ECO:0000256" key="1">
    <source>
        <dbReference type="ARBA" id="ARBA00023015"/>
    </source>
</evidence>
<dbReference type="InterPro" id="IPR013325">
    <property type="entry name" value="RNA_pol_sigma_r2"/>
</dbReference>
<dbReference type="InterPro" id="IPR007627">
    <property type="entry name" value="RNA_pol_sigma70_r2"/>
</dbReference>
<comment type="caution">
    <text evidence="8">The sequence shown here is derived from an EMBL/GenBank/DDBJ whole genome shotgun (WGS) entry which is preliminary data.</text>
</comment>
<evidence type="ECO:0000256" key="3">
    <source>
        <dbReference type="ARBA" id="ARBA00023125"/>
    </source>
</evidence>
<dbReference type="PANTHER" id="PTHR30385">
    <property type="entry name" value="SIGMA FACTOR F FLAGELLAR"/>
    <property type="match status" value="1"/>
</dbReference>
<dbReference type="SUPFAM" id="SSF88946">
    <property type="entry name" value="Sigma2 domain of RNA polymerase sigma factors"/>
    <property type="match status" value="1"/>
</dbReference>
<evidence type="ECO:0000313" key="8">
    <source>
        <dbReference type="EMBL" id="GGW21486.1"/>
    </source>
</evidence>
<dbReference type="GO" id="GO:0003677">
    <property type="term" value="F:DNA binding"/>
    <property type="evidence" value="ECO:0007669"/>
    <property type="project" value="UniProtKB-KW"/>
</dbReference>
<dbReference type="EMBL" id="BMYQ01000001">
    <property type="protein sequence ID" value="GGW21486.1"/>
    <property type="molecule type" value="Genomic_DNA"/>
</dbReference>
<keyword evidence="2" id="KW-0731">Sigma factor</keyword>
<evidence type="ECO:0000259" key="5">
    <source>
        <dbReference type="Pfam" id="PF04539"/>
    </source>
</evidence>
<dbReference type="GO" id="GO:0000428">
    <property type="term" value="C:DNA-directed RNA polymerase complex"/>
    <property type="evidence" value="ECO:0007669"/>
    <property type="project" value="UniProtKB-KW"/>
</dbReference>
<reference evidence="8" key="1">
    <citation type="journal article" date="2014" name="Int. J. Syst. Evol. Microbiol.">
        <title>Complete genome sequence of Corynebacterium casei LMG S-19264T (=DSM 44701T), isolated from a smear-ripened cheese.</title>
        <authorList>
            <consortium name="US DOE Joint Genome Institute (JGI-PGF)"/>
            <person name="Walter F."/>
            <person name="Albersmeier A."/>
            <person name="Kalinowski J."/>
            <person name="Ruckert C."/>
        </authorList>
    </citation>
    <scope>NUCLEOTIDE SEQUENCE</scope>
    <source>
        <strain evidence="8">KCTC 23714</strain>
    </source>
</reference>
<dbReference type="SUPFAM" id="SSF88659">
    <property type="entry name" value="Sigma3 and sigma4 domains of RNA polymerase sigma factors"/>
    <property type="match status" value="2"/>
</dbReference>
<name>A0A918ILR4_9RHOB</name>
<dbReference type="NCBIfam" id="NF005413">
    <property type="entry name" value="PRK06986.1"/>
    <property type="match status" value="1"/>
</dbReference>
<evidence type="ECO:0000256" key="4">
    <source>
        <dbReference type="ARBA" id="ARBA00023163"/>
    </source>
</evidence>
<dbReference type="Proteomes" id="UP000628984">
    <property type="component" value="Unassembled WGS sequence"/>
</dbReference>
<dbReference type="InterPro" id="IPR013324">
    <property type="entry name" value="RNA_pol_sigma_r3/r4-like"/>
</dbReference>
<dbReference type="RefSeq" id="WP_189631946.1">
    <property type="nucleotide sequence ID" value="NZ_BMYQ01000001.1"/>
</dbReference>
<evidence type="ECO:0000256" key="2">
    <source>
        <dbReference type="ARBA" id="ARBA00023082"/>
    </source>
</evidence>
<dbReference type="AlphaFoldDB" id="A0A918ILR4"/>
<feature type="domain" description="RNA polymerase sigma-70 region 3" evidence="5">
    <location>
        <begin position="99"/>
        <end position="149"/>
    </location>
</feature>
<keyword evidence="3" id="KW-0238">DNA-binding</keyword>
<organism evidence="8 9">
    <name type="scientific">Gemmobacter lanyuensis</name>
    <dbReference type="NCBI Taxonomy" id="1054497"/>
    <lineage>
        <taxon>Bacteria</taxon>
        <taxon>Pseudomonadati</taxon>
        <taxon>Pseudomonadota</taxon>
        <taxon>Alphaproteobacteria</taxon>
        <taxon>Rhodobacterales</taxon>
        <taxon>Paracoccaceae</taxon>
        <taxon>Gemmobacter</taxon>
    </lineage>
</organism>
<dbReference type="PRINTS" id="PR00046">
    <property type="entry name" value="SIGMA70FCT"/>
</dbReference>
<dbReference type="NCBIfam" id="TIGR02937">
    <property type="entry name" value="sigma70-ECF"/>
    <property type="match status" value="1"/>
</dbReference>
<dbReference type="Gene3D" id="1.10.1740.10">
    <property type="match status" value="1"/>
</dbReference>
<dbReference type="CDD" id="cd06171">
    <property type="entry name" value="Sigma70_r4"/>
    <property type="match status" value="1"/>
</dbReference>
<dbReference type="PIRSF" id="PIRSF000770">
    <property type="entry name" value="RNA_pol_sigma-SigE/K"/>
    <property type="match status" value="1"/>
</dbReference>
<dbReference type="Gene3D" id="1.20.140.160">
    <property type="match status" value="1"/>
</dbReference>
<dbReference type="GO" id="GO:0006352">
    <property type="term" value="P:DNA-templated transcription initiation"/>
    <property type="evidence" value="ECO:0007669"/>
    <property type="project" value="InterPro"/>
</dbReference>
<evidence type="ECO:0000259" key="7">
    <source>
        <dbReference type="Pfam" id="PF04545"/>
    </source>
</evidence>
<proteinExistence type="predicted"/>
<keyword evidence="4" id="KW-0804">Transcription</keyword>
<dbReference type="Pfam" id="PF04545">
    <property type="entry name" value="Sigma70_r4"/>
    <property type="match status" value="1"/>
</dbReference>
<protein>
    <submittedName>
        <fullName evidence="8">DNA-directed RNA polymerase sigma-70 factor</fullName>
    </submittedName>
</protein>
<dbReference type="Pfam" id="PF04542">
    <property type="entry name" value="Sigma70_r2"/>
    <property type="match status" value="1"/>
</dbReference>
<evidence type="ECO:0000259" key="6">
    <source>
        <dbReference type="Pfam" id="PF04542"/>
    </source>
</evidence>
<dbReference type="InterPro" id="IPR007624">
    <property type="entry name" value="RNA_pol_sigma70_r3"/>
</dbReference>
<dbReference type="InterPro" id="IPR014284">
    <property type="entry name" value="RNA_pol_sigma-70_dom"/>
</dbReference>
<dbReference type="Pfam" id="PF04539">
    <property type="entry name" value="Sigma70_r3"/>
    <property type="match status" value="1"/>
</dbReference>
<dbReference type="NCBIfam" id="TIGR02479">
    <property type="entry name" value="FliA_WhiG"/>
    <property type="match status" value="1"/>
</dbReference>
<sequence>MTLHAYGYSMASGPKAIEQAHLDLVRKIAWHFHGRVGQRVEIDDLLQVGHLGLLDASRRYVPQPGVTFAAYAAIRIRGAIVDYLRSASNLCRATIQIQRKVDAASRKLEQKLMRAPTEAEIAQALDMTAEDLARQRAETGAGQVMSLDDVYTDHSLIFRDGNVSAEDRLELGEMKRNLARAVSELPEREQLVIQLYYVEELNVYEVAEVLGVTTGRVSQIKKSAVTHLREAMDRLEKETAGQ</sequence>
<reference evidence="8" key="2">
    <citation type="submission" date="2020-09" db="EMBL/GenBank/DDBJ databases">
        <authorList>
            <person name="Sun Q."/>
            <person name="Kim S."/>
        </authorList>
    </citation>
    <scope>NUCLEOTIDE SEQUENCE</scope>
    <source>
        <strain evidence="8">KCTC 23714</strain>
    </source>
</reference>